<dbReference type="SMART" id="SM00966">
    <property type="entry name" value="SpoVT_AbrB"/>
    <property type="match status" value="1"/>
</dbReference>
<evidence type="ECO:0000259" key="2">
    <source>
        <dbReference type="SMART" id="SM00966"/>
    </source>
</evidence>
<reference evidence="3 4" key="1">
    <citation type="submission" date="2016-10" db="EMBL/GenBank/DDBJ databases">
        <authorList>
            <person name="de Groot N.N."/>
        </authorList>
    </citation>
    <scope>NUCLEOTIDE SEQUENCE [LARGE SCALE GENOMIC DNA]</scope>
    <source>
        <strain evidence="3 4">CGMCC 1.8712</strain>
    </source>
</reference>
<dbReference type="OrthoDB" id="30861at2157"/>
<dbReference type="STRING" id="555874.SAMN04488065_2946"/>
<dbReference type="AlphaFoldDB" id="A0A1H4AVC5"/>
<dbReference type="EMBL" id="FNQT01000008">
    <property type="protein sequence ID" value="SEA39869.1"/>
    <property type="molecule type" value="Genomic_DNA"/>
</dbReference>
<accession>A0A1H4AVC5</accession>
<dbReference type="Proteomes" id="UP000236755">
    <property type="component" value="Unassembled WGS sequence"/>
</dbReference>
<evidence type="ECO:0000256" key="1">
    <source>
        <dbReference type="SAM" id="MobiDB-lite"/>
    </source>
</evidence>
<feature type="region of interest" description="Disordered" evidence="1">
    <location>
        <begin position="63"/>
        <end position="100"/>
    </location>
</feature>
<proteinExistence type="predicted"/>
<dbReference type="RefSeq" id="WP_092636114.1">
    <property type="nucleotide sequence ID" value="NZ_FNQT01000008.1"/>
</dbReference>
<evidence type="ECO:0000313" key="3">
    <source>
        <dbReference type="EMBL" id="SEA39869.1"/>
    </source>
</evidence>
<dbReference type="InterPro" id="IPR007159">
    <property type="entry name" value="SpoVT-AbrB_dom"/>
</dbReference>
<dbReference type="SUPFAM" id="SSF89447">
    <property type="entry name" value="AbrB/MazE/MraZ-like"/>
    <property type="match status" value="1"/>
</dbReference>
<dbReference type="InterPro" id="IPR037914">
    <property type="entry name" value="SpoVT-AbrB_sf"/>
</dbReference>
<feature type="compositionally biased region" description="Basic and acidic residues" evidence="1">
    <location>
        <begin position="80"/>
        <end position="94"/>
    </location>
</feature>
<name>A0A1H4AVC5_9EURY</name>
<dbReference type="Gene3D" id="2.10.260.10">
    <property type="match status" value="1"/>
</dbReference>
<dbReference type="Pfam" id="PF04014">
    <property type="entry name" value="MazE_antitoxin"/>
    <property type="match status" value="1"/>
</dbReference>
<sequence length="100" mass="11299">MSGTEQSDNSEKEIVAVTKHGQATIPKRFREKLGIEAPGKVLFRETKDGDVIVEHVRSPSEMRGFAARNKATTDTPASEILREKRDEDRNERDAQFPTEE</sequence>
<feature type="domain" description="SpoVT-AbrB" evidence="2">
    <location>
        <begin position="15"/>
        <end position="61"/>
    </location>
</feature>
<keyword evidence="4" id="KW-1185">Reference proteome</keyword>
<dbReference type="NCBIfam" id="TIGR01439">
    <property type="entry name" value="lp_hng_hel_AbrB"/>
    <property type="match status" value="1"/>
</dbReference>
<organism evidence="3 4">
    <name type="scientific">Haloplanus vescus</name>
    <dbReference type="NCBI Taxonomy" id="555874"/>
    <lineage>
        <taxon>Archaea</taxon>
        <taxon>Methanobacteriati</taxon>
        <taxon>Methanobacteriota</taxon>
        <taxon>Stenosarchaea group</taxon>
        <taxon>Halobacteria</taxon>
        <taxon>Halobacteriales</taxon>
        <taxon>Haloferacaceae</taxon>
        <taxon>Haloplanus</taxon>
    </lineage>
</organism>
<evidence type="ECO:0000313" key="4">
    <source>
        <dbReference type="Proteomes" id="UP000236755"/>
    </source>
</evidence>
<protein>
    <submittedName>
        <fullName evidence="3">Looped-hinge helix DNA binding domain-containing protein, AbrB family</fullName>
    </submittedName>
</protein>
<gene>
    <name evidence="3" type="ORF">SAMN04488065_2946</name>
</gene>
<dbReference type="GO" id="GO:0003677">
    <property type="term" value="F:DNA binding"/>
    <property type="evidence" value="ECO:0007669"/>
    <property type="project" value="InterPro"/>
</dbReference>